<dbReference type="EMBL" id="JANUHA010000016">
    <property type="protein sequence ID" value="MCS0598609.1"/>
    <property type="molecule type" value="Genomic_DNA"/>
</dbReference>
<name>A0ABT2AQW7_9BURK</name>
<evidence type="ECO:0000313" key="10">
    <source>
        <dbReference type="EMBL" id="MCS0598609.1"/>
    </source>
</evidence>
<dbReference type="Proteomes" id="UP001206572">
    <property type="component" value="Unassembled WGS sequence"/>
</dbReference>
<keyword evidence="3" id="KW-0479">Metal-binding</keyword>
<keyword evidence="8" id="KW-0119">Carbohydrate metabolism</keyword>
<keyword evidence="4" id="KW-0547">Nucleotide-binding</keyword>
<reference evidence="10 11" key="1">
    <citation type="submission" date="2022-08" db="EMBL/GenBank/DDBJ databases">
        <title>Reclassification of Massilia species as members of the genera Telluria, Duganella, Pseudoduganella, Mokoshia gen. nov. and Zemynaea gen. nov. using orthogonal and non-orthogonal genome-based approaches.</title>
        <authorList>
            <person name="Bowman J.P."/>
        </authorList>
    </citation>
    <scope>NUCLEOTIDE SEQUENCE [LARGE SCALE GENOMIC DNA]</scope>
    <source>
        <strain evidence="10 11">JCM 31661</strain>
    </source>
</reference>
<sequence>MRTMITCFDIGGSAIKCAVATSDGQIGPLARVATPAHDFDAFTAAMRDLIDAGGPSRGVAISIAGVIDPDSGRIKCANIPCIDGRTLSADLAAALGLPVWIINDADSFALAEAQAGAGRGHANVFGLILGTGVGGGLVYNGRLVGGPGGFAGEWGHGPVAAQFAGSPPQSIPRFPCGCGQAGCIDTVGGARGLERLHQHLHGEPLDSRAIIDAWQAGDARAGRTIDCFVDLLSGPLAMLVNTVGASILPVGGGLANSAALVARLDGAVRAGILRKTDAPIIVPGQSGAEPGLIGAAWLGLEKVGGAHA</sequence>
<evidence type="ECO:0000256" key="6">
    <source>
        <dbReference type="ARBA" id="ARBA00022833"/>
    </source>
</evidence>
<evidence type="ECO:0000256" key="2">
    <source>
        <dbReference type="ARBA" id="ARBA00022679"/>
    </source>
</evidence>
<keyword evidence="5" id="KW-0418">Kinase</keyword>
<evidence type="ECO:0000256" key="1">
    <source>
        <dbReference type="ARBA" id="ARBA00012122"/>
    </source>
</evidence>
<dbReference type="SUPFAM" id="SSF53067">
    <property type="entry name" value="Actin-like ATPase domain"/>
    <property type="match status" value="1"/>
</dbReference>
<dbReference type="InterPro" id="IPR043129">
    <property type="entry name" value="ATPase_NBD"/>
</dbReference>
<keyword evidence="6" id="KW-0862">Zinc</keyword>
<dbReference type="InterPro" id="IPR000600">
    <property type="entry name" value="ROK"/>
</dbReference>
<evidence type="ECO:0000256" key="7">
    <source>
        <dbReference type="ARBA" id="ARBA00022840"/>
    </source>
</evidence>
<comment type="caution">
    <text evidence="10">The sequence shown here is derived from an EMBL/GenBank/DDBJ whole genome shotgun (WGS) entry which is preliminary data.</text>
</comment>
<keyword evidence="11" id="KW-1185">Reference proteome</keyword>
<keyword evidence="2" id="KW-0808">Transferase</keyword>
<dbReference type="PANTHER" id="PTHR18964:SF162">
    <property type="entry name" value="N-ACETYL-D-GLUCOSAMINE KINASE"/>
    <property type="match status" value="1"/>
</dbReference>
<dbReference type="EC" id="2.7.1.59" evidence="1"/>
<evidence type="ECO:0000256" key="9">
    <source>
        <dbReference type="ARBA" id="ARBA00049065"/>
    </source>
</evidence>
<dbReference type="PANTHER" id="PTHR18964">
    <property type="entry name" value="ROK (REPRESSOR, ORF, KINASE) FAMILY"/>
    <property type="match status" value="1"/>
</dbReference>
<comment type="catalytic activity">
    <reaction evidence="9">
        <text>N-acetyl-D-glucosamine + ATP = N-acetyl-D-glucosamine 6-phosphate + ADP + H(+)</text>
        <dbReference type="Rhea" id="RHEA:17417"/>
        <dbReference type="ChEBI" id="CHEBI:15378"/>
        <dbReference type="ChEBI" id="CHEBI:30616"/>
        <dbReference type="ChEBI" id="CHEBI:57513"/>
        <dbReference type="ChEBI" id="CHEBI:456216"/>
        <dbReference type="ChEBI" id="CHEBI:506227"/>
        <dbReference type="EC" id="2.7.1.59"/>
    </reaction>
</comment>
<gene>
    <name evidence="10" type="ORF">NX780_19895</name>
</gene>
<accession>A0ABT2AQW7</accession>
<organism evidence="10 11">
    <name type="scientific">Massilia agri</name>
    <dbReference type="NCBI Taxonomy" id="1886785"/>
    <lineage>
        <taxon>Bacteria</taxon>
        <taxon>Pseudomonadati</taxon>
        <taxon>Pseudomonadota</taxon>
        <taxon>Betaproteobacteria</taxon>
        <taxon>Burkholderiales</taxon>
        <taxon>Oxalobacteraceae</taxon>
        <taxon>Telluria group</taxon>
        <taxon>Massilia</taxon>
    </lineage>
</organism>
<dbReference type="RefSeq" id="WP_258829614.1">
    <property type="nucleotide sequence ID" value="NZ_JANUHA010000016.1"/>
</dbReference>
<evidence type="ECO:0000256" key="4">
    <source>
        <dbReference type="ARBA" id="ARBA00022741"/>
    </source>
</evidence>
<protein>
    <recommendedName>
        <fullName evidence="1">N-acetylglucosamine kinase</fullName>
        <ecNumber evidence="1">2.7.1.59</ecNumber>
    </recommendedName>
</protein>
<proteinExistence type="predicted"/>
<dbReference type="Pfam" id="PF00480">
    <property type="entry name" value="ROK"/>
    <property type="match status" value="1"/>
</dbReference>
<evidence type="ECO:0000256" key="5">
    <source>
        <dbReference type="ARBA" id="ARBA00022777"/>
    </source>
</evidence>
<evidence type="ECO:0000256" key="3">
    <source>
        <dbReference type="ARBA" id="ARBA00022723"/>
    </source>
</evidence>
<dbReference type="Gene3D" id="3.30.420.40">
    <property type="match status" value="2"/>
</dbReference>
<evidence type="ECO:0000256" key="8">
    <source>
        <dbReference type="ARBA" id="ARBA00023277"/>
    </source>
</evidence>
<dbReference type="PROSITE" id="PS01125">
    <property type="entry name" value="ROK"/>
    <property type="match status" value="1"/>
</dbReference>
<dbReference type="CDD" id="cd24057">
    <property type="entry name" value="ASKHA_NBD_ROK_NAGK"/>
    <property type="match status" value="1"/>
</dbReference>
<keyword evidence="7" id="KW-0067">ATP-binding</keyword>
<dbReference type="InterPro" id="IPR049874">
    <property type="entry name" value="ROK_cs"/>
</dbReference>
<evidence type="ECO:0000313" key="11">
    <source>
        <dbReference type="Proteomes" id="UP001206572"/>
    </source>
</evidence>